<reference evidence="1" key="2">
    <citation type="submission" date="2018-05" db="EMBL/GenBank/DDBJ databases">
        <title>Effector identification in a new, highly contiguous assembly of the strawberry crown rot pathogen Phytophthora cactorum.</title>
        <authorList>
            <person name="Armitage A.D."/>
            <person name="Nellist C.F."/>
            <person name="Bates H."/>
            <person name="Vickerstaff R.J."/>
            <person name="Harrison R.J."/>
        </authorList>
    </citation>
    <scope>NUCLEOTIDE SEQUENCE</scope>
    <source>
        <strain evidence="1">P421</strain>
    </source>
</reference>
<reference evidence="2 3" key="1">
    <citation type="submission" date="2018-01" db="EMBL/GenBank/DDBJ databases">
        <title>Draft genome of the strawberry crown rot pathogen Phytophthora cactorum.</title>
        <authorList>
            <person name="Armitage A.D."/>
            <person name="Lysoe E."/>
            <person name="Nellist C.F."/>
            <person name="Harrison R.J."/>
            <person name="Brurberg M.B."/>
        </authorList>
    </citation>
    <scope>NUCLEOTIDE SEQUENCE [LARGE SCALE GENOMIC DNA]</scope>
    <source>
        <strain evidence="2 3">10300</strain>
    </source>
</reference>
<sequence length="798" mass="89921">MDTHKLLEPLHTVNNAPVSSQLEGQQVPDAWSFMLPWCDYVRDRVVYQGGEFSDPPGQFFNGLKIYSPCKTSISQSDEEAYREIKSKRFQLREALKLLAVVALVDHTTWRKLLIHSGVLNIKYVVPEEFDGEFPAPFLLGLPYGKRAPTDDYESLVRGRFVHDTKPEDVLRGDLVFFCGVEQHTRRSKEYDAALTKIIGIWRESQQELGDVPDEIEVPIAIQVSPAVARYGGGMITYVQNVLKAVRHLREQTWPRAVKRKEMPRVTFVLESIGADLRPVPIRSDLTSLVENLSRDGIFCSGLAFRQDIGVRGKQGAARKVVGKLLTSLFGGTPGAQSVSGAKVLTGSRVKTSGSPGQLALSSLNFHCEPHRSWFLERFCSSAVVNQTTSHISITMQVQDENPKPSVYTWRWQWVCYGFFSKRARQLSRLERLTLQNVLLHREDVEAMRVVMLSAFPEEELLGFGQQEQQEEHRDFSIKAKASLRLQPMAADEELGSNASFTVSREIRGVQILGNNTDNGWVDVLVPGFGKCQTRRSSLVQIGETTAEATGLSSLMVVFAEDPDDDLLCEFLGVIGGSLQDLTVQVSNFRTAMIERITATCPRLREVAIWTTEVEARFQVRDSRLNPIVVHPTVPYSFENATDLIRSFCMTEYPFARAVRRLRVRIMRTYGDETATPLEECYATLLGLLARNRTLEYLDVLTSTADPVFALLFKKFHLEKLPVVKGELSVKNKLAFLSITAQHDLQTPKRTKRSRCLPVLDRNSISLVFAFAATPLDRKVYFGSTGYTCTEMRSYLFPI</sequence>
<dbReference type="OrthoDB" id="126778at2759"/>
<dbReference type="EMBL" id="RCMV01001458">
    <property type="protein sequence ID" value="KAG3208513.1"/>
    <property type="molecule type" value="Genomic_DNA"/>
</dbReference>
<evidence type="ECO:0000313" key="1">
    <source>
        <dbReference type="EMBL" id="KAG3208513.1"/>
    </source>
</evidence>
<dbReference type="VEuPathDB" id="FungiDB:PC110_g17092"/>
<dbReference type="EMBL" id="MJFZ01000643">
    <property type="protein sequence ID" value="RAW26507.1"/>
    <property type="molecule type" value="Genomic_DNA"/>
</dbReference>
<gene>
    <name evidence="2" type="ORF">PC110_g17092</name>
    <name evidence="1" type="ORF">PC129_g20468</name>
</gene>
<name>A0A329RPA2_9STRA</name>
<dbReference type="Proteomes" id="UP000760860">
    <property type="component" value="Unassembled WGS sequence"/>
</dbReference>
<evidence type="ECO:0000313" key="2">
    <source>
        <dbReference type="EMBL" id="RAW26507.1"/>
    </source>
</evidence>
<dbReference type="Proteomes" id="UP000251314">
    <property type="component" value="Unassembled WGS sequence"/>
</dbReference>
<organism evidence="2 3">
    <name type="scientific">Phytophthora cactorum</name>
    <dbReference type="NCBI Taxonomy" id="29920"/>
    <lineage>
        <taxon>Eukaryota</taxon>
        <taxon>Sar</taxon>
        <taxon>Stramenopiles</taxon>
        <taxon>Oomycota</taxon>
        <taxon>Peronosporomycetes</taxon>
        <taxon>Peronosporales</taxon>
        <taxon>Peronosporaceae</taxon>
        <taxon>Phytophthora</taxon>
    </lineage>
</organism>
<proteinExistence type="predicted"/>
<protein>
    <submittedName>
        <fullName evidence="2">Uncharacterized protein</fullName>
    </submittedName>
</protein>
<evidence type="ECO:0000313" key="3">
    <source>
        <dbReference type="Proteomes" id="UP000251314"/>
    </source>
</evidence>
<dbReference type="AlphaFoldDB" id="A0A329RPA2"/>
<keyword evidence="3" id="KW-1185">Reference proteome</keyword>
<accession>A0A329RPA2</accession>
<comment type="caution">
    <text evidence="2">The sequence shown here is derived from an EMBL/GenBank/DDBJ whole genome shotgun (WGS) entry which is preliminary data.</text>
</comment>